<evidence type="ECO:0000313" key="1">
    <source>
        <dbReference type="EMBL" id="JAI06812.1"/>
    </source>
</evidence>
<dbReference type="EMBL" id="GBXM01001766">
    <property type="protein sequence ID" value="JAI06812.1"/>
    <property type="molecule type" value="Transcribed_RNA"/>
</dbReference>
<dbReference type="EMBL" id="GBXM01001764">
    <property type="protein sequence ID" value="JAI06814.1"/>
    <property type="molecule type" value="Transcribed_RNA"/>
</dbReference>
<protein>
    <submittedName>
        <fullName evidence="1">Uncharacterized protein</fullName>
    </submittedName>
</protein>
<name>A0A0E9XWM8_ANGAN</name>
<organism evidence="1">
    <name type="scientific">Anguilla anguilla</name>
    <name type="common">European freshwater eel</name>
    <name type="synonym">Muraena anguilla</name>
    <dbReference type="NCBI Taxonomy" id="7936"/>
    <lineage>
        <taxon>Eukaryota</taxon>
        <taxon>Metazoa</taxon>
        <taxon>Chordata</taxon>
        <taxon>Craniata</taxon>
        <taxon>Vertebrata</taxon>
        <taxon>Euteleostomi</taxon>
        <taxon>Actinopterygii</taxon>
        <taxon>Neopterygii</taxon>
        <taxon>Teleostei</taxon>
        <taxon>Anguilliformes</taxon>
        <taxon>Anguillidae</taxon>
        <taxon>Anguilla</taxon>
    </lineage>
</organism>
<reference evidence="1" key="1">
    <citation type="submission" date="2014-11" db="EMBL/GenBank/DDBJ databases">
        <authorList>
            <person name="Amaro Gonzalez C."/>
        </authorList>
    </citation>
    <scope>NUCLEOTIDE SEQUENCE</scope>
</reference>
<proteinExistence type="predicted"/>
<accession>A0A0E9XWM8</accession>
<reference evidence="1" key="2">
    <citation type="journal article" date="2015" name="Fish Shellfish Immunol.">
        <title>Early steps in the European eel (Anguilla anguilla)-Vibrio vulnificus interaction in the gills: Role of the RtxA13 toxin.</title>
        <authorList>
            <person name="Callol A."/>
            <person name="Pajuelo D."/>
            <person name="Ebbesson L."/>
            <person name="Teles M."/>
            <person name="MacKenzie S."/>
            <person name="Amaro C."/>
        </authorList>
    </citation>
    <scope>NUCLEOTIDE SEQUENCE</scope>
</reference>
<sequence>MTHTRYYSKG</sequence>